<keyword evidence="1" id="KW-0812">Transmembrane</keyword>
<evidence type="ECO:0000313" key="3">
    <source>
        <dbReference type="EMBL" id="APW62550.1"/>
    </source>
</evidence>
<dbReference type="Proteomes" id="UP000186309">
    <property type="component" value="Chromosome"/>
</dbReference>
<proteinExistence type="predicted"/>
<keyword evidence="1" id="KW-0472">Membrane</keyword>
<accession>A0A1U7CUC1</accession>
<dbReference type="PANTHER" id="PTHR36109">
    <property type="entry name" value="MEMBRANE PROTEIN-RELATED"/>
    <property type="match status" value="1"/>
</dbReference>
<gene>
    <name evidence="3" type="ORF">BSF38_04098</name>
</gene>
<dbReference type="RefSeq" id="WP_076348731.1">
    <property type="nucleotide sequence ID" value="NZ_CP019082.1"/>
</dbReference>
<dbReference type="InterPro" id="IPR052948">
    <property type="entry name" value="Low_temp-induced_all0457"/>
</dbReference>
<evidence type="ECO:0000259" key="2">
    <source>
        <dbReference type="Pfam" id="PF11181"/>
    </source>
</evidence>
<feature type="domain" description="General stress protein 17M-like" evidence="2">
    <location>
        <begin position="12"/>
        <end position="79"/>
    </location>
</feature>
<dbReference type="AlphaFoldDB" id="A0A1U7CUC1"/>
<keyword evidence="1" id="KW-1133">Transmembrane helix</keyword>
<name>A0A1U7CUC1_9BACT</name>
<evidence type="ECO:0000313" key="4">
    <source>
        <dbReference type="Proteomes" id="UP000186309"/>
    </source>
</evidence>
<organism evidence="3 4">
    <name type="scientific">Paludisphaera borealis</name>
    <dbReference type="NCBI Taxonomy" id="1387353"/>
    <lineage>
        <taxon>Bacteria</taxon>
        <taxon>Pseudomonadati</taxon>
        <taxon>Planctomycetota</taxon>
        <taxon>Planctomycetia</taxon>
        <taxon>Isosphaerales</taxon>
        <taxon>Isosphaeraceae</taxon>
        <taxon>Paludisphaera</taxon>
    </lineage>
</organism>
<dbReference type="EMBL" id="CP019082">
    <property type="protein sequence ID" value="APW62550.1"/>
    <property type="molecule type" value="Genomic_DNA"/>
</dbReference>
<feature type="transmembrane region" description="Helical" evidence="1">
    <location>
        <begin position="69"/>
        <end position="91"/>
    </location>
</feature>
<reference evidence="4" key="1">
    <citation type="submission" date="2016-12" db="EMBL/GenBank/DDBJ databases">
        <title>Comparative genomics of four Isosphaeraceae planctomycetes: a common pool of plasmids and glycoside hydrolase genes.</title>
        <authorList>
            <person name="Ivanova A."/>
        </authorList>
    </citation>
    <scope>NUCLEOTIDE SEQUENCE [LARGE SCALE GENOMIC DNA]</scope>
    <source>
        <strain evidence="4">PX4</strain>
    </source>
</reference>
<keyword evidence="4" id="KW-1185">Reference proteome</keyword>
<dbReference type="InterPro" id="IPR025889">
    <property type="entry name" value="GSP17M-like_dom"/>
</dbReference>
<evidence type="ECO:0000256" key="1">
    <source>
        <dbReference type="SAM" id="Phobius"/>
    </source>
</evidence>
<dbReference type="STRING" id="1387353.BSF38_04098"/>
<protein>
    <recommendedName>
        <fullName evidence="2">General stress protein 17M-like domain-containing protein</fullName>
    </recommendedName>
</protein>
<feature type="transmembrane region" description="Helical" evidence="1">
    <location>
        <begin position="111"/>
        <end position="129"/>
    </location>
</feature>
<dbReference type="Pfam" id="PF11181">
    <property type="entry name" value="YflT"/>
    <property type="match status" value="1"/>
</dbReference>
<sequence length="180" mass="19010">MSQVDQPITFNVVAVYPDHESVERAMSRLHADGFEMRDLSIVGRDFRVNEEESAEPMTMSDYATTGAEFGAVVGGLFGLCVGMAFLILPGLGPVVVAGPIAAALAGGAEGSLAGASLGALVGALVGWGVPHDRALEYRDHVKSGKYLVLARGDATKIEHARAVLHHEALEHEKHEAFAHP</sequence>
<dbReference type="PANTHER" id="PTHR36109:SF2">
    <property type="entry name" value="MEMBRANE PROTEIN"/>
    <property type="match status" value="1"/>
</dbReference>
<dbReference type="KEGG" id="pbor:BSF38_04098"/>